<dbReference type="STRING" id="94130.A0A2Z6SIB9"/>
<name>A0A2Z6SIB9_9GLOM</name>
<accession>A0A2Z6SIB9</accession>
<sequence>MRNKQLLGAVIMTSKGRPYIWKAVDISLERKTHVEVMEKTEAMISDLNSKGVNICAIVTDSASAYVAAR</sequence>
<comment type="caution">
    <text evidence="1">The sequence shown here is derived from an EMBL/GenBank/DDBJ whole genome shotgun (WGS) entry which is preliminary data.</text>
</comment>
<evidence type="ECO:0008006" key="4">
    <source>
        <dbReference type="Google" id="ProtNLM"/>
    </source>
</evidence>
<dbReference type="Proteomes" id="UP000615446">
    <property type="component" value="Unassembled WGS sequence"/>
</dbReference>
<gene>
    <name evidence="2" type="ORF">RCL2_000123800</name>
    <name evidence="1" type="ORF">RclHR1_00640025</name>
</gene>
<proteinExistence type="predicted"/>
<dbReference type="EMBL" id="BEXD01004026">
    <property type="protein sequence ID" value="GBC05737.1"/>
    <property type="molecule type" value="Genomic_DNA"/>
</dbReference>
<organism evidence="1 3">
    <name type="scientific">Rhizophagus clarus</name>
    <dbReference type="NCBI Taxonomy" id="94130"/>
    <lineage>
        <taxon>Eukaryota</taxon>
        <taxon>Fungi</taxon>
        <taxon>Fungi incertae sedis</taxon>
        <taxon>Mucoromycota</taxon>
        <taxon>Glomeromycotina</taxon>
        <taxon>Glomeromycetes</taxon>
        <taxon>Glomerales</taxon>
        <taxon>Glomeraceae</taxon>
        <taxon>Rhizophagus</taxon>
    </lineage>
</organism>
<dbReference type="AlphaFoldDB" id="A0A2Z6SIB9"/>
<protein>
    <recommendedName>
        <fullName evidence="4">DUF659 domain-containing protein</fullName>
    </recommendedName>
</protein>
<dbReference type="OrthoDB" id="2411751at2759"/>
<reference evidence="2" key="2">
    <citation type="submission" date="2019-10" db="EMBL/GenBank/DDBJ databases">
        <title>Conservation and host-specific expression of non-tandemly repeated heterogenous ribosome RNA gene in arbuscular mycorrhizal fungi.</title>
        <authorList>
            <person name="Maeda T."/>
            <person name="Kobayashi Y."/>
            <person name="Nakagawa T."/>
            <person name="Ezawa T."/>
            <person name="Yamaguchi K."/>
            <person name="Bino T."/>
            <person name="Nishimoto Y."/>
            <person name="Shigenobu S."/>
            <person name="Kawaguchi M."/>
        </authorList>
    </citation>
    <scope>NUCLEOTIDE SEQUENCE</scope>
    <source>
        <strain evidence="2">HR1</strain>
    </source>
</reference>
<keyword evidence="3" id="KW-1185">Reference proteome</keyword>
<evidence type="ECO:0000313" key="2">
    <source>
        <dbReference type="EMBL" id="GES73721.1"/>
    </source>
</evidence>
<dbReference type="Proteomes" id="UP000247702">
    <property type="component" value="Unassembled WGS sequence"/>
</dbReference>
<evidence type="ECO:0000313" key="1">
    <source>
        <dbReference type="EMBL" id="GBC05737.1"/>
    </source>
</evidence>
<evidence type="ECO:0000313" key="3">
    <source>
        <dbReference type="Proteomes" id="UP000247702"/>
    </source>
</evidence>
<reference evidence="1 3" key="1">
    <citation type="submission" date="2017-11" db="EMBL/GenBank/DDBJ databases">
        <title>The genome of Rhizophagus clarus HR1 reveals common genetic basis of auxotrophy among arbuscular mycorrhizal fungi.</title>
        <authorList>
            <person name="Kobayashi Y."/>
        </authorList>
    </citation>
    <scope>NUCLEOTIDE SEQUENCE [LARGE SCALE GENOMIC DNA]</scope>
    <source>
        <strain evidence="1 3">HR1</strain>
    </source>
</reference>
<dbReference type="EMBL" id="BLAL01000009">
    <property type="protein sequence ID" value="GES73721.1"/>
    <property type="molecule type" value="Genomic_DNA"/>
</dbReference>